<dbReference type="RefSeq" id="WP_173077974.1">
    <property type="nucleotide sequence ID" value="NZ_BAABJB010000003.1"/>
</dbReference>
<reference evidence="3 4" key="1">
    <citation type="submission" date="2020-03" db="EMBL/GenBank/DDBJ databases">
        <title>Whole genome shotgun sequence of Phytohabitans rumicis NBRC 108638.</title>
        <authorList>
            <person name="Komaki H."/>
            <person name="Tamura T."/>
        </authorList>
    </citation>
    <scope>NUCLEOTIDE SEQUENCE [LARGE SCALE GENOMIC DNA]</scope>
    <source>
        <strain evidence="3 4">NBRC 108638</strain>
    </source>
</reference>
<name>A0A6V8L7T0_9ACTN</name>
<protein>
    <submittedName>
        <fullName evidence="3">Uncharacterized protein</fullName>
    </submittedName>
</protein>
<keyword evidence="4" id="KW-1185">Reference proteome</keyword>
<keyword evidence="2" id="KW-0472">Membrane</keyword>
<dbReference type="Proteomes" id="UP000482960">
    <property type="component" value="Unassembled WGS sequence"/>
</dbReference>
<evidence type="ECO:0000256" key="1">
    <source>
        <dbReference type="SAM" id="MobiDB-lite"/>
    </source>
</evidence>
<keyword evidence="2" id="KW-1133">Transmembrane helix</keyword>
<sequence>MIDQLEEALTRALTAAADGTPQPGDDFVSGVRHRQRQRRNRRVAAVAACAVVLTTVGTVTAISPSRPAPPPEPVAMSWWSGVVPDFAAAKAPQEVWPEAVRRLPQNLPDGRQYQVVAVIDEHRYLITTHEYVLTADGIVAQKPDPRPTGPSVFDVKANTVRPLFDPDSKIGADVVWYSADGAALVGDRAVWLIAVNRRSGGSFELWSSGVDGVGGPRRLAVVTGDRTVPHISVVGDAVYWQQTNANGQGSAGVYRQPVSGGAAERIAGSEGYTWFGVSPWVTNAEEAALPGQKPAPSKGTLWNLATGERRPWTVHPDARHLSCDPVLCAGQASDGKPVLQQLDGTEYQVLPYGDLRFAMQPAREGRFGVGSIARSDGRAEFIWDRYTGTAAVFHTGNKPGSRSESLEGMTVFGFENSTVQWSDGRGGSYVLDLAAIH</sequence>
<evidence type="ECO:0000313" key="3">
    <source>
        <dbReference type="EMBL" id="GFJ90699.1"/>
    </source>
</evidence>
<reference evidence="3 4" key="2">
    <citation type="submission" date="2020-03" db="EMBL/GenBank/DDBJ databases">
        <authorList>
            <person name="Ichikawa N."/>
            <person name="Kimura A."/>
            <person name="Kitahashi Y."/>
            <person name="Uohara A."/>
        </authorList>
    </citation>
    <scope>NUCLEOTIDE SEQUENCE [LARGE SCALE GENOMIC DNA]</scope>
    <source>
        <strain evidence="3 4">NBRC 108638</strain>
    </source>
</reference>
<dbReference type="EMBL" id="BLPG01000001">
    <property type="protein sequence ID" value="GFJ90699.1"/>
    <property type="molecule type" value="Genomic_DNA"/>
</dbReference>
<feature type="transmembrane region" description="Helical" evidence="2">
    <location>
        <begin position="43"/>
        <end position="62"/>
    </location>
</feature>
<accession>A0A6V8L7T0</accession>
<dbReference type="AlphaFoldDB" id="A0A6V8L7T0"/>
<keyword evidence="2" id="KW-0812">Transmembrane</keyword>
<organism evidence="3 4">
    <name type="scientific">Phytohabitans rumicis</name>
    <dbReference type="NCBI Taxonomy" id="1076125"/>
    <lineage>
        <taxon>Bacteria</taxon>
        <taxon>Bacillati</taxon>
        <taxon>Actinomycetota</taxon>
        <taxon>Actinomycetes</taxon>
        <taxon>Micromonosporales</taxon>
        <taxon>Micromonosporaceae</taxon>
    </lineage>
</organism>
<proteinExistence type="predicted"/>
<comment type="caution">
    <text evidence="3">The sequence shown here is derived from an EMBL/GenBank/DDBJ whole genome shotgun (WGS) entry which is preliminary data.</text>
</comment>
<gene>
    <name evidence="3" type="ORF">Prum_043410</name>
</gene>
<feature type="region of interest" description="Disordered" evidence="1">
    <location>
        <begin position="13"/>
        <end position="34"/>
    </location>
</feature>
<dbReference type="SUPFAM" id="SSF82171">
    <property type="entry name" value="DPP6 N-terminal domain-like"/>
    <property type="match status" value="1"/>
</dbReference>
<evidence type="ECO:0000256" key="2">
    <source>
        <dbReference type="SAM" id="Phobius"/>
    </source>
</evidence>
<evidence type="ECO:0000313" key="4">
    <source>
        <dbReference type="Proteomes" id="UP000482960"/>
    </source>
</evidence>